<dbReference type="EMBL" id="CACVKT020003640">
    <property type="protein sequence ID" value="CAC5384732.1"/>
    <property type="molecule type" value="Genomic_DNA"/>
</dbReference>
<evidence type="ECO:0000313" key="2">
    <source>
        <dbReference type="Proteomes" id="UP000507470"/>
    </source>
</evidence>
<proteinExistence type="predicted"/>
<dbReference type="AlphaFoldDB" id="A0A6J8BM43"/>
<protein>
    <submittedName>
        <fullName evidence="1">Uncharacterized protein</fullName>
    </submittedName>
</protein>
<gene>
    <name evidence="1" type="ORF">MCOR_20343</name>
</gene>
<dbReference type="Proteomes" id="UP000507470">
    <property type="component" value="Unassembled WGS sequence"/>
</dbReference>
<reference evidence="1 2" key="1">
    <citation type="submission" date="2020-06" db="EMBL/GenBank/DDBJ databases">
        <authorList>
            <person name="Li R."/>
            <person name="Bekaert M."/>
        </authorList>
    </citation>
    <scope>NUCLEOTIDE SEQUENCE [LARGE SCALE GENOMIC DNA]</scope>
    <source>
        <strain evidence="2">wild</strain>
    </source>
</reference>
<name>A0A6J8BM43_MYTCO</name>
<evidence type="ECO:0000313" key="1">
    <source>
        <dbReference type="EMBL" id="CAC5384732.1"/>
    </source>
</evidence>
<organism evidence="1 2">
    <name type="scientific">Mytilus coruscus</name>
    <name type="common">Sea mussel</name>
    <dbReference type="NCBI Taxonomy" id="42192"/>
    <lineage>
        <taxon>Eukaryota</taxon>
        <taxon>Metazoa</taxon>
        <taxon>Spiralia</taxon>
        <taxon>Lophotrochozoa</taxon>
        <taxon>Mollusca</taxon>
        <taxon>Bivalvia</taxon>
        <taxon>Autobranchia</taxon>
        <taxon>Pteriomorphia</taxon>
        <taxon>Mytilida</taxon>
        <taxon>Mytiloidea</taxon>
        <taxon>Mytilidae</taxon>
        <taxon>Mytilinae</taxon>
        <taxon>Mytilus</taxon>
    </lineage>
</organism>
<accession>A0A6J8BM43</accession>
<keyword evidence="2" id="KW-1185">Reference proteome</keyword>
<sequence>MDNLECMYVKQVEQIKGTSIGKAIVKLTGIEGAERDERQEKLRKILQSLITYINQHPIQRIWENSEVTVYDCEYNIVKICSGSKINKFIVNERFDGNITIKYAVNNREKEFPEEESYLEYIGRILRFIKNVFTSDSSSSTKKKKTETTQIMQMIEL</sequence>